<dbReference type="InterPro" id="IPR004532">
    <property type="entry name" value="Phe-tRNA-ligase_IIc_bsu_bact"/>
</dbReference>
<dbReference type="InterPro" id="IPR045060">
    <property type="entry name" value="Phe-tRNA-ligase_IIc_bsu"/>
</dbReference>
<dbReference type="SMART" id="SM00873">
    <property type="entry name" value="B3_4"/>
    <property type="match status" value="1"/>
</dbReference>
<dbReference type="NCBIfam" id="NF045760">
    <property type="entry name" value="YtpR"/>
    <property type="match status" value="1"/>
</dbReference>
<comment type="similarity">
    <text evidence="2 15">Belongs to the phenylalanyl-tRNA synthetase beta subunit family. Type 1 subfamily.</text>
</comment>
<dbReference type="GO" id="GO:0006432">
    <property type="term" value="P:phenylalanyl-tRNA aminoacylation"/>
    <property type="evidence" value="ECO:0007669"/>
    <property type="project" value="UniProtKB-UniRule"/>
</dbReference>
<evidence type="ECO:0000256" key="6">
    <source>
        <dbReference type="ARBA" id="ARBA00022598"/>
    </source>
</evidence>
<evidence type="ECO:0000256" key="15">
    <source>
        <dbReference type="HAMAP-Rule" id="MF_00283"/>
    </source>
</evidence>
<dbReference type="InterPro" id="IPR041616">
    <property type="entry name" value="PheRS_beta_core"/>
</dbReference>
<comment type="catalytic activity">
    <reaction evidence="14 15">
        <text>tRNA(Phe) + L-phenylalanine + ATP = L-phenylalanyl-tRNA(Phe) + AMP + diphosphate + H(+)</text>
        <dbReference type="Rhea" id="RHEA:19413"/>
        <dbReference type="Rhea" id="RHEA-COMP:9668"/>
        <dbReference type="Rhea" id="RHEA-COMP:9699"/>
        <dbReference type="ChEBI" id="CHEBI:15378"/>
        <dbReference type="ChEBI" id="CHEBI:30616"/>
        <dbReference type="ChEBI" id="CHEBI:33019"/>
        <dbReference type="ChEBI" id="CHEBI:58095"/>
        <dbReference type="ChEBI" id="CHEBI:78442"/>
        <dbReference type="ChEBI" id="CHEBI:78531"/>
        <dbReference type="ChEBI" id="CHEBI:456215"/>
        <dbReference type="EC" id="6.1.1.20"/>
    </reaction>
</comment>
<dbReference type="InterPro" id="IPR002547">
    <property type="entry name" value="tRNA-bd_dom"/>
</dbReference>
<evidence type="ECO:0000259" key="18">
    <source>
        <dbReference type="PROSITE" id="PS51447"/>
    </source>
</evidence>
<evidence type="ECO:0000256" key="8">
    <source>
        <dbReference type="ARBA" id="ARBA00022741"/>
    </source>
</evidence>
<evidence type="ECO:0000256" key="10">
    <source>
        <dbReference type="ARBA" id="ARBA00022842"/>
    </source>
</evidence>
<keyword evidence="13 15" id="KW-0030">Aminoacyl-tRNA synthetase</keyword>
<dbReference type="AlphaFoldDB" id="A0A2P2EA85"/>
<dbReference type="Proteomes" id="UP000245086">
    <property type="component" value="Unassembled WGS sequence"/>
</dbReference>
<keyword evidence="8 15" id="KW-0547">Nucleotide-binding</keyword>
<dbReference type="InterPro" id="IPR012340">
    <property type="entry name" value="NA-bd_OB-fold"/>
</dbReference>
<dbReference type="SUPFAM" id="SSF54991">
    <property type="entry name" value="Anticodon-binding domain of PheRS"/>
    <property type="match status" value="1"/>
</dbReference>
<dbReference type="PANTHER" id="PTHR10947:SF0">
    <property type="entry name" value="PHENYLALANINE--TRNA LIGASE BETA SUBUNIT"/>
    <property type="match status" value="1"/>
</dbReference>
<keyword evidence="4 15" id="KW-0963">Cytoplasm</keyword>
<reference evidence="20 21" key="1">
    <citation type="journal article" date="2018" name="Genome Announc.">
        <title>Draft Genome Sequence of "Candidatus Phycosocius bacilliformis," an Alphaproteobacterial Ectosymbiont of the Hydrocarbon-Producing Green Alga Botryococcus braunii.</title>
        <authorList>
            <person name="Tanabe Y."/>
            <person name="Yamaguchi H."/>
            <person name="Watanabe M.M."/>
        </authorList>
    </citation>
    <scope>NUCLEOTIDE SEQUENCE [LARGE SCALE GENOMIC DNA]</scope>
    <source>
        <strain evidence="20 21">BOTRYCO-2</strain>
    </source>
</reference>
<evidence type="ECO:0000256" key="9">
    <source>
        <dbReference type="ARBA" id="ARBA00022840"/>
    </source>
</evidence>
<dbReference type="CDD" id="cd00769">
    <property type="entry name" value="PheRS_beta_core"/>
    <property type="match status" value="1"/>
</dbReference>
<dbReference type="SMART" id="SM00874">
    <property type="entry name" value="B5"/>
    <property type="match status" value="1"/>
</dbReference>
<name>A0A2P2EA85_9PROT</name>
<dbReference type="Gene3D" id="2.40.50.140">
    <property type="entry name" value="Nucleic acid-binding proteins"/>
    <property type="match status" value="1"/>
</dbReference>
<evidence type="ECO:0000256" key="16">
    <source>
        <dbReference type="PROSITE-ProRule" id="PRU00209"/>
    </source>
</evidence>
<feature type="binding site" evidence="15">
    <location>
        <position position="458"/>
    </location>
    <ligand>
        <name>Mg(2+)</name>
        <dbReference type="ChEBI" id="CHEBI:18420"/>
        <note>shared with alpha subunit</note>
    </ligand>
</feature>
<keyword evidence="6 15" id="KW-0436">Ligase</keyword>
<keyword evidence="9 15" id="KW-0067">ATP-binding</keyword>
<dbReference type="Pfam" id="PF01588">
    <property type="entry name" value="tRNA_bind"/>
    <property type="match status" value="1"/>
</dbReference>
<protein>
    <recommendedName>
        <fullName evidence="15">Phenylalanine--tRNA ligase beta subunit</fullName>
        <ecNumber evidence="15">6.1.1.20</ecNumber>
    </recommendedName>
    <alternativeName>
        <fullName evidence="15">Phenylalanyl-tRNA synthetase beta subunit</fullName>
        <shortName evidence="15">PheRS</shortName>
    </alternativeName>
</protein>
<dbReference type="Gene3D" id="3.50.40.10">
    <property type="entry name" value="Phenylalanyl-trna Synthetase, Chain B, domain 3"/>
    <property type="match status" value="1"/>
</dbReference>
<dbReference type="InterPro" id="IPR045864">
    <property type="entry name" value="aa-tRNA-synth_II/BPL/LPL"/>
</dbReference>
<evidence type="ECO:0000256" key="1">
    <source>
        <dbReference type="ARBA" id="ARBA00004496"/>
    </source>
</evidence>
<dbReference type="InterPro" id="IPR005147">
    <property type="entry name" value="tRNA_synthase_B5-dom"/>
</dbReference>
<evidence type="ECO:0000256" key="7">
    <source>
        <dbReference type="ARBA" id="ARBA00022723"/>
    </source>
</evidence>
<evidence type="ECO:0000256" key="4">
    <source>
        <dbReference type="ARBA" id="ARBA00022490"/>
    </source>
</evidence>
<dbReference type="CDD" id="cd02796">
    <property type="entry name" value="tRNA_bind_bactPheRS"/>
    <property type="match status" value="1"/>
</dbReference>
<dbReference type="InterPro" id="IPR005121">
    <property type="entry name" value="Fdx_antiC-bd"/>
</dbReference>
<accession>A0A2P2EA85</accession>
<dbReference type="PROSITE" id="PS51447">
    <property type="entry name" value="FDX_ACB"/>
    <property type="match status" value="1"/>
</dbReference>
<proteinExistence type="inferred from homology"/>
<evidence type="ECO:0000256" key="5">
    <source>
        <dbReference type="ARBA" id="ARBA00022555"/>
    </source>
</evidence>
<dbReference type="EMBL" id="BFBR01000004">
    <property type="protein sequence ID" value="GBF57964.1"/>
    <property type="molecule type" value="Genomic_DNA"/>
</dbReference>
<keyword evidence="21" id="KW-1185">Reference proteome</keyword>
<dbReference type="Pfam" id="PF03483">
    <property type="entry name" value="B3_4"/>
    <property type="match status" value="1"/>
</dbReference>
<evidence type="ECO:0000259" key="19">
    <source>
        <dbReference type="PROSITE" id="PS51483"/>
    </source>
</evidence>
<comment type="subunit">
    <text evidence="3 15">Tetramer of two alpha and two beta subunits.</text>
</comment>
<evidence type="ECO:0000256" key="12">
    <source>
        <dbReference type="ARBA" id="ARBA00022917"/>
    </source>
</evidence>
<feature type="binding site" evidence="15">
    <location>
        <position position="462"/>
    </location>
    <ligand>
        <name>Mg(2+)</name>
        <dbReference type="ChEBI" id="CHEBI:18420"/>
        <note>shared with alpha subunit</note>
    </ligand>
</feature>
<dbReference type="PROSITE" id="PS50886">
    <property type="entry name" value="TRBD"/>
    <property type="match status" value="1"/>
</dbReference>
<feature type="domain" description="FDX-ACB" evidence="18">
    <location>
        <begin position="703"/>
        <end position="795"/>
    </location>
</feature>
<dbReference type="HAMAP" id="MF_00283">
    <property type="entry name" value="Phe_tRNA_synth_beta1"/>
    <property type="match status" value="1"/>
</dbReference>
<feature type="domain" description="TRNA-binding" evidence="17">
    <location>
        <begin position="39"/>
        <end position="148"/>
    </location>
</feature>
<dbReference type="Gene3D" id="3.30.930.10">
    <property type="entry name" value="Bira Bifunctional Protein, Domain 2"/>
    <property type="match status" value="1"/>
</dbReference>
<dbReference type="PROSITE" id="PS51483">
    <property type="entry name" value="B5"/>
    <property type="match status" value="1"/>
</dbReference>
<dbReference type="Gene3D" id="3.30.56.10">
    <property type="match status" value="2"/>
</dbReference>
<dbReference type="Pfam" id="PF03147">
    <property type="entry name" value="FDX-ACB"/>
    <property type="match status" value="1"/>
</dbReference>
<dbReference type="SUPFAM" id="SSF55681">
    <property type="entry name" value="Class II aaRS and biotin synthetases"/>
    <property type="match status" value="1"/>
</dbReference>
<dbReference type="InterPro" id="IPR036690">
    <property type="entry name" value="Fdx_antiC-bd_sf"/>
</dbReference>
<sequence>MKFTLSWLRDHLATEAALPEVLDAMTMAGLEVEHWEDPADKLKAFSVARIVAAARHPNADRLQVCQVETIDGMKEIVCGAPNARPGLTTVYAPLGTFIPGSGITLEPRAVRGVVSNGMLCSAAELETAEESDGILELDDALAVGTPAAAALGLADAVIDFEVTPNRPDWLGVVGIARELAAAGLGTLKDHSVKPVAGSFPCPVTVTIDAPEACPAFAGRLIKGVKNGPSPAWLADRLRAIGLRPINALVDITNFISYDRARPLHVYDAAKLTGGIVARMGEAGESFVALDGKTYELTSAMCVIGDEAGPLGLGGIMGGLSSGCSEETVDVFVESALFAPLTIAQTARALGLQSDAKYRFERGVDSGFMVDGLELATAMILELCGGTASDVIIAGEVPAAPEAVPFATKEVHRLTGLDLSDGEIDTILTALGFSPDVTGAGTRKVGVPTWRRDVAGPADLVEDIARIAGFDRLPTAKLPERKGRKEPLLTAAQNRVRLGRRSLAARGWMEAVTWSFASRATCELFGAAQGGGALVLANPIASDLDCMRPSALIHLLLAAQRNADRGFGDLALFEAGPVYRGDGPKDQEMVIAGVTRGHVRHWDGAAKPDVFSVKADVLAMLEAMGAAMGGLQTVQGARAWWHPGRSGTFKLGPKTILAEFGELHPRVLKAMGVDGPVYGFELFLDALPPAKVKPTKTKAKLDASALQPLSRDFAFLAKADMAAGDLLRAVGQVDKTLISDVSLFDRYQGPGVADGHVSLGVQVTLQPREHTLTEAEIEAVSTKIIAAADKLGARLR</sequence>
<evidence type="ECO:0000256" key="13">
    <source>
        <dbReference type="ARBA" id="ARBA00023146"/>
    </source>
</evidence>
<comment type="cofactor">
    <cofactor evidence="15">
        <name>Mg(2+)</name>
        <dbReference type="ChEBI" id="CHEBI:18420"/>
    </cofactor>
    <text evidence="15">Binds 2 magnesium ions per tetramer.</text>
</comment>
<dbReference type="SMART" id="SM00896">
    <property type="entry name" value="FDX-ACB"/>
    <property type="match status" value="1"/>
</dbReference>
<dbReference type="InterPro" id="IPR005146">
    <property type="entry name" value="B3/B4_tRNA-bd"/>
</dbReference>
<dbReference type="GO" id="GO:0009328">
    <property type="term" value="C:phenylalanine-tRNA ligase complex"/>
    <property type="evidence" value="ECO:0007669"/>
    <property type="project" value="TreeGrafter"/>
</dbReference>
<dbReference type="Pfam" id="PF03484">
    <property type="entry name" value="B5"/>
    <property type="match status" value="1"/>
</dbReference>
<comment type="caution">
    <text evidence="20">The sequence shown here is derived from an EMBL/GenBank/DDBJ whole genome shotgun (WGS) entry which is preliminary data.</text>
</comment>
<dbReference type="SUPFAM" id="SSF50249">
    <property type="entry name" value="Nucleic acid-binding proteins"/>
    <property type="match status" value="1"/>
</dbReference>
<dbReference type="InterPro" id="IPR009061">
    <property type="entry name" value="DNA-bd_dom_put_sf"/>
</dbReference>
<dbReference type="GO" id="GO:0000049">
    <property type="term" value="F:tRNA binding"/>
    <property type="evidence" value="ECO:0007669"/>
    <property type="project" value="UniProtKB-UniRule"/>
</dbReference>
<keyword evidence="10 15" id="KW-0460">Magnesium</keyword>
<keyword evidence="7 15" id="KW-0479">Metal-binding</keyword>
<evidence type="ECO:0000256" key="14">
    <source>
        <dbReference type="ARBA" id="ARBA00049255"/>
    </source>
</evidence>
<evidence type="ECO:0000256" key="3">
    <source>
        <dbReference type="ARBA" id="ARBA00011209"/>
    </source>
</evidence>
<keyword evidence="12 15" id="KW-0648">Protein biosynthesis</keyword>
<organism evidence="20 21">
    <name type="scientific">Candidatus Phycosocius bacilliformis</name>
    <dbReference type="NCBI Taxonomy" id="1445552"/>
    <lineage>
        <taxon>Bacteria</taxon>
        <taxon>Pseudomonadati</taxon>
        <taxon>Pseudomonadota</taxon>
        <taxon>Alphaproteobacteria</taxon>
        <taxon>Caulobacterales</taxon>
        <taxon>Caulobacterales incertae sedis</taxon>
        <taxon>Candidatus Phycosocius</taxon>
    </lineage>
</organism>
<evidence type="ECO:0000313" key="21">
    <source>
        <dbReference type="Proteomes" id="UP000245086"/>
    </source>
</evidence>
<dbReference type="GO" id="GO:0000287">
    <property type="term" value="F:magnesium ion binding"/>
    <property type="evidence" value="ECO:0007669"/>
    <property type="project" value="UniProtKB-UniRule"/>
</dbReference>
<feature type="binding site" evidence="15">
    <location>
        <position position="461"/>
    </location>
    <ligand>
        <name>Mg(2+)</name>
        <dbReference type="ChEBI" id="CHEBI:18420"/>
        <note>shared with alpha subunit</note>
    </ligand>
</feature>
<comment type="subcellular location">
    <subcellularLocation>
        <location evidence="1 15">Cytoplasm</location>
    </subcellularLocation>
</comment>
<dbReference type="NCBIfam" id="TIGR00472">
    <property type="entry name" value="pheT_bact"/>
    <property type="match status" value="1"/>
</dbReference>
<dbReference type="SUPFAM" id="SSF46955">
    <property type="entry name" value="Putative DNA-binding domain"/>
    <property type="match status" value="1"/>
</dbReference>
<dbReference type="RefSeq" id="WP_108984821.1">
    <property type="nucleotide sequence ID" value="NZ_BFBR01000004.1"/>
</dbReference>
<dbReference type="OrthoDB" id="9805455at2"/>
<dbReference type="SUPFAM" id="SSF56037">
    <property type="entry name" value="PheT/TilS domain"/>
    <property type="match status" value="1"/>
</dbReference>
<dbReference type="Pfam" id="PF17759">
    <property type="entry name" value="tRNA_synthFbeta"/>
    <property type="match status" value="1"/>
</dbReference>
<dbReference type="Gene3D" id="3.30.70.380">
    <property type="entry name" value="Ferrodoxin-fold anticodon-binding domain"/>
    <property type="match status" value="1"/>
</dbReference>
<evidence type="ECO:0000259" key="17">
    <source>
        <dbReference type="PROSITE" id="PS50886"/>
    </source>
</evidence>
<evidence type="ECO:0000313" key="20">
    <source>
        <dbReference type="EMBL" id="GBF57964.1"/>
    </source>
</evidence>
<keyword evidence="5 16" id="KW-0820">tRNA-binding</keyword>
<dbReference type="PANTHER" id="PTHR10947">
    <property type="entry name" value="PHENYLALANYL-TRNA SYNTHETASE BETA CHAIN AND LEUCINE-RICH REPEAT-CONTAINING PROTEIN 47"/>
    <property type="match status" value="1"/>
</dbReference>
<dbReference type="EC" id="6.1.1.20" evidence="15"/>
<feature type="binding site" evidence="15">
    <location>
        <position position="452"/>
    </location>
    <ligand>
        <name>Mg(2+)</name>
        <dbReference type="ChEBI" id="CHEBI:18420"/>
        <note>shared with alpha subunit</note>
    </ligand>
</feature>
<feature type="domain" description="B5" evidence="19">
    <location>
        <begin position="398"/>
        <end position="474"/>
    </location>
</feature>
<dbReference type="GO" id="GO:0004826">
    <property type="term" value="F:phenylalanine-tRNA ligase activity"/>
    <property type="evidence" value="ECO:0007669"/>
    <property type="project" value="UniProtKB-UniRule"/>
</dbReference>
<dbReference type="GO" id="GO:0005524">
    <property type="term" value="F:ATP binding"/>
    <property type="evidence" value="ECO:0007669"/>
    <property type="project" value="UniProtKB-UniRule"/>
</dbReference>
<dbReference type="InterPro" id="IPR033714">
    <property type="entry name" value="tRNA_bind_bactPheRS"/>
</dbReference>
<evidence type="ECO:0000256" key="11">
    <source>
        <dbReference type="ARBA" id="ARBA00022884"/>
    </source>
</evidence>
<keyword evidence="11 16" id="KW-0694">RNA-binding</keyword>
<evidence type="ECO:0000256" key="2">
    <source>
        <dbReference type="ARBA" id="ARBA00008653"/>
    </source>
</evidence>
<gene>
    <name evidence="15 20" type="primary">pheT</name>
    <name evidence="20" type="ORF">PbB2_01635</name>
</gene>
<dbReference type="InterPro" id="IPR020825">
    <property type="entry name" value="Phe-tRNA_synthase-like_B3/B4"/>
</dbReference>